<proteinExistence type="predicted"/>
<dbReference type="Proteomes" id="UP001595693">
    <property type="component" value="Unassembled WGS sequence"/>
</dbReference>
<dbReference type="EMBL" id="JBHSAJ010000173">
    <property type="protein sequence ID" value="MFC3938223.1"/>
    <property type="molecule type" value="Genomic_DNA"/>
</dbReference>
<dbReference type="Gene3D" id="2.130.10.10">
    <property type="entry name" value="YVTN repeat-like/Quinoprotein amine dehydrogenase"/>
    <property type="match status" value="1"/>
</dbReference>
<keyword evidence="2" id="KW-1185">Reference proteome</keyword>
<reference evidence="2" key="1">
    <citation type="journal article" date="2019" name="Int. J. Syst. Evol. Microbiol.">
        <title>The Global Catalogue of Microorganisms (GCM) 10K type strain sequencing project: providing services to taxonomists for standard genome sequencing and annotation.</title>
        <authorList>
            <consortium name="The Broad Institute Genomics Platform"/>
            <consortium name="The Broad Institute Genome Sequencing Center for Infectious Disease"/>
            <person name="Wu L."/>
            <person name="Ma J."/>
        </authorList>
    </citation>
    <scope>NUCLEOTIDE SEQUENCE [LARGE SCALE GENOMIC DNA]</scope>
    <source>
        <strain evidence="2">CCUG 2113</strain>
    </source>
</reference>
<evidence type="ECO:0008006" key="3">
    <source>
        <dbReference type="Google" id="ProtNLM"/>
    </source>
</evidence>
<evidence type="ECO:0000313" key="1">
    <source>
        <dbReference type="EMBL" id="MFC3938223.1"/>
    </source>
</evidence>
<comment type="caution">
    <text evidence="1">The sequence shown here is derived from an EMBL/GenBank/DDBJ whole genome shotgun (WGS) entry which is preliminary data.</text>
</comment>
<protein>
    <recommendedName>
        <fullName evidence="3">WD40 repeat domain-containing protein</fullName>
    </recommendedName>
</protein>
<gene>
    <name evidence="1" type="ORF">ACFOW3_26745</name>
</gene>
<name>A0ABV8DI19_9BURK</name>
<sequence length="403" mass="43286">MRLACIGPAEVLDAIASMGRTEDVSWSPDGRRVALAAITLDRVLVVGVDCQFENGQKVLYLTDAVQVASTSLKRPHGLCWISNSIIAVASREGNVSLFDIPPADGLTALHTLEPLSVIGKQETELLSTPGSLCARDLGAGLHELWVCNGFSHYVTHHLLNAAAGFSHLDAQLLMQHGLEVPDGVALDLNAEWVAVSNHDRHIVALYRNDEFLAPGNAPAAQLRGVSYPHGLCFLAGGRILLVADAGAPHVAVFHRDPSGWCSLAEPNAVFRVLDDAVFEQGHHNPREGGPKGIDVHEPWGLMVTTCAEQPLAFFDIRDVAAGVEASAPEDAVNPGSPGASPADRTRVTVLRLVRDVAAREAAVTAAVRKEVGLMRASWSWRVTAPLRVLAGGWIRWRSRRRGF</sequence>
<dbReference type="SUPFAM" id="SSF75011">
    <property type="entry name" value="3-carboxy-cis,cis-mucoante lactonizing enzyme"/>
    <property type="match status" value="1"/>
</dbReference>
<evidence type="ECO:0000313" key="2">
    <source>
        <dbReference type="Proteomes" id="UP001595693"/>
    </source>
</evidence>
<accession>A0ABV8DI19</accession>
<organism evidence="1 2">
    <name type="scientific">Acidovorax facilis</name>
    <dbReference type="NCBI Taxonomy" id="12917"/>
    <lineage>
        <taxon>Bacteria</taxon>
        <taxon>Pseudomonadati</taxon>
        <taxon>Pseudomonadota</taxon>
        <taxon>Betaproteobacteria</taxon>
        <taxon>Burkholderiales</taxon>
        <taxon>Comamonadaceae</taxon>
        <taxon>Acidovorax</taxon>
    </lineage>
</organism>
<dbReference type="InterPro" id="IPR015943">
    <property type="entry name" value="WD40/YVTN_repeat-like_dom_sf"/>
</dbReference>